<feature type="region of interest" description="Disordered" evidence="1">
    <location>
        <begin position="1"/>
        <end position="31"/>
    </location>
</feature>
<protein>
    <submittedName>
        <fullName evidence="2">Uncharacterized protein</fullName>
    </submittedName>
</protein>
<evidence type="ECO:0000313" key="2">
    <source>
        <dbReference type="EMBL" id="PON50690.1"/>
    </source>
</evidence>
<organism evidence="2 3">
    <name type="scientific">Parasponia andersonii</name>
    <name type="common">Sponia andersonii</name>
    <dbReference type="NCBI Taxonomy" id="3476"/>
    <lineage>
        <taxon>Eukaryota</taxon>
        <taxon>Viridiplantae</taxon>
        <taxon>Streptophyta</taxon>
        <taxon>Embryophyta</taxon>
        <taxon>Tracheophyta</taxon>
        <taxon>Spermatophyta</taxon>
        <taxon>Magnoliopsida</taxon>
        <taxon>eudicotyledons</taxon>
        <taxon>Gunneridae</taxon>
        <taxon>Pentapetalae</taxon>
        <taxon>rosids</taxon>
        <taxon>fabids</taxon>
        <taxon>Rosales</taxon>
        <taxon>Cannabaceae</taxon>
        <taxon>Parasponia</taxon>
    </lineage>
</organism>
<sequence>MSIITKPPPQPQIHNNKDAILSNPPKKLQLGKCKRKPNITKTINSHTHKLESKNPKILVSNSKQELDFILFRYQPKPRTKEWAKVTNKKIPSFFFFFHLSNHKQRI</sequence>
<reference evidence="3" key="1">
    <citation type="submission" date="2016-06" db="EMBL/GenBank/DDBJ databases">
        <title>Parallel loss of symbiosis genes in relatives of nitrogen-fixing non-legume Parasponia.</title>
        <authorList>
            <person name="Van Velzen R."/>
            <person name="Holmer R."/>
            <person name="Bu F."/>
            <person name="Rutten L."/>
            <person name="Van Zeijl A."/>
            <person name="Liu W."/>
            <person name="Santuari L."/>
            <person name="Cao Q."/>
            <person name="Sharma T."/>
            <person name="Shen D."/>
            <person name="Roswanjaya Y."/>
            <person name="Wardhani T."/>
            <person name="Kalhor M.S."/>
            <person name="Jansen J."/>
            <person name="Van den Hoogen J."/>
            <person name="Gungor B."/>
            <person name="Hartog M."/>
            <person name="Hontelez J."/>
            <person name="Verver J."/>
            <person name="Yang W.-C."/>
            <person name="Schijlen E."/>
            <person name="Repin R."/>
            <person name="Schilthuizen M."/>
            <person name="Schranz E."/>
            <person name="Heidstra R."/>
            <person name="Miyata K."/>
            <person name="Fedorova E."/>
            <person name="Kohlen W."/>
            <person name="Bisseling T."/>
            <person name="Smit S."/>
            <person name="Geurts R."/>
        </authorList>
    </citation>
    <scope>NUCLEOTIDE SEQUENCE [LARGE SCALE GENOMIC DNA]</scope>
    <source>
        <strain evidence="3">cv. WU1-14</strain>
    </source>
</reference>
<name>A0A2P5BPJ6_PARAD</name>
<keyword evidence="3" id="KW-1185">Reference proteome</keyword>
<dbReference type="AlphaFoldDB" id="A0A2P5BPJ6"/>
<feature type="compositionally biased region" description="Pro residues" evidence="1">
    <location>
        <begin position="1"/>
        <end position="11"/>
    </location>
</feature>
<comment type="caution">
    <text evidence="2">The sequence shown here is derived from an EMBL/GenBank/DDBJ whole genome shotgun (WGS) entry which is preliminary data.</text>
</comment>
<evidence type="ECO:0000313" key="3">
    <source>
        <dbReference type="Proteomes" id="UP000237105"/>
    </source>
</evidence>
<evidence type="ECO:0000256" key="1">
    <source>
        <dbReference type="SAM" id="MobiDB-lite"/>
    </source>
</evidence>
<accession>A0A2P5BPJ6</accession>
<dbReference type="Proteomes" id="UP000237105">
    <property type="component" value="Unassembled WGS sequence"/>
</dbReference>
<dbReference type="EMBL" id="JXTB01000243">
    <property type="protein sequence ID" value="PON50690.1"/>
    <property type="molecule type" value="Genomic_DNA"/>
</dbReference>
<proteinExistence type="predicted"/>
<dbReference type="OrthoDB" id="10283112at2759"/>
<gene>
    <name evidence="2" type="ORF">PanWU01x14_222230</name>
</gene>